<accession>A0A2X0VT90</accession>
<dbReference type="FunFam" id="3.30.70.580:FF:000001">
    <property type="entry name" value="tRNA pseudouridine synthase A"/>
    <property type="match status" value="1"/>
</dbReference>
<evidence type="ECO:0000256" key="2">
    <source>
        <dbReference type="ARBA" id="ARBA00022694"/>
    </source>
</evidence>
<dbReference type="RefSeq" id="WP_113744943.1">
    <property type="nucleotide sequence ID" value="NZ_UAPU01000005.1"/>
</dbReference>
<evidence type="ECO:0000256" key="6">
    <source>
        <dbReference type="PIRSR" id="PIRSR001430-2"/>
    </source>
</evidence>
<evidence type="ECO:0000256" key="3">
    <source>
        <dbReference type="ARBA" id="ARBA00023235"/>
    </source>
</evidence>
<proteinExistence type="inferred from homology"/>
<keyword evidence="3 4" id="KW-0413">Isomerase</keyword>
<feature type="active site" description="Nucleophile" evidence="4 5">
    <location>
        <position position="51"/>
    </location>
</feature>
<dbReference type="NCBIfam" id="TIGR00071">
    <property type="entry name" value="hisT_truA"/>
    <property type="match status" value="1"/>
</dbReference>
<dbReference type="Gene3D" id="3.30.70.660">
    <property type="entry name" value="Pseudouridine synthase I, catalytic domain, C-terminal subdomain"/>
    <property type="match status" value="1"/>
</dbReference>
<dbReference type="GO" id="GO:0003723">
    <property type="term" value="F:RNA binding"/>
    <property type="evidence" value="ECO:0007669"/>
    <property type="project" value="InterPro"/>
</dbReference>
<dbReference type="InterPro" id="IPR020097">
    <property type="entry name" value="PsdUridine_synth_TruA_a/b_dom"/>
</dbReference>
<dbReference type="EMBL" id="UAPV01000001">
    <property type="protein sequence ID" value="SPT70930.1"/>
    <property type="molecule type" value="Genomic_DNA"/>
</dbReference>
<dbReference type="EC" id="5.4.99.12" evidence="4"/>
<dbReference type="InterPro" id="IPR001406">
    <property type="entry name" value="PsdUridine_synth_TruA"/>
</dbReference>
<reference evidence="9 10" key="1">
    <citation type="submission" date="2018-06" db="EMBL/GenBank/DDBJ databases">
        <authorList>
            <consortium name="Pathogen Informatics"/>
            <person name="Doyle S."/>
        </authorList>
    </citation>
    <scope>NUCLEOTIDE SEQUENCE [LARGE SCALE GENOMIC DNA]</scope>
    <source>
        <strain evidence="9 10">NCTC13093</strain>
    </source>
</reference>
<protein>
    <recommendedName>
        <fullName evidence="4">tRNA pseudouridine synthase A</fullName>
        <ecNumber evidence="4">5.4.99.12</ecNumber>
    </recommendedName>
    <alternativeName>
        <fullName evidence="4">tRNA pseudouridine(38-40) synthase</fullName>
    </alternativeName>
    <alternativeName>
        <fullName evidence="4">tRNA pseudouridylate synthase I</fullName>
    </alternativeName>
    <alternativeName>
        <fullName evidence="4">tRNA-uridine isomerase I</fullName>
    </alternativeName>
</protein>
<comment type="subunit">
    <text evidence="4">Homodimer.</text>
</comment>
<dbReference type="Pfam" id="PF01416">
    <property type="entry name" value="PseudoU_synth_1"/>
    <property type="match status" value="2"/>
</dbReference>
<comment type="similarity">
    <text evidence="1 4 7">Belongs to the tRNA pseudouridine synthase TruA family.</text>
</comment>
<dbReference type="PANTHER" id="PTHR11142">
    <property type="entry name" value="PSEUDOURIDYLATE SYNTHASE"/>
    <property type="match status" value="1"/>
</dbReference>
<feature type="binding site" evidence="4 6">
    <location>
        <position position="109"/>
    </location>
    <ligand>
        <name>substrate</name>
    </ligand>
</feature>
<dbReference type="AlphaFoldDB" id="A0A2X0VT90"/>
<feature type="domain" description="Pseudouridine synthase I TruA alpha/beta" evidence="8">
    <location>
        <begin position="142"/>
        <end position="244"/>
    </location>
</feature>
<dbReference type="Gene3D" id="3.30.70.580">
    <property type="entry name" value="Pseudouridine synthase I, catalytic domain, N-terminal subdomain"/>
    <property type="match status" value="1"/>
</dbReference>
<dbReference type="GO" id="GO:0031119">
    <property type="term" value="P:tRNA pseudouridine synthesis"/>
    <property type="evidence" value="ECO:0007669"/>
    <property type="project" value="UniProtKB-UniRule"/>
</dbReference>
<feature type="domain" description="Pseudouridine synthase I TruA alpha/beta" evidence="8">
    <location>
        <begin position="8"/>
        <end position="102"/>
    </location>
</feature>
<dbReference type="InterPro" id="IPR020103">
    <property type="entry name" value="PsdUridine_synth_cat_dom_sf"/>
</dbReference>
<dbReference type="PANTHER" id="PTHR11142:SF0">
    <property type="entry name" value="TRNA PSEUDOURIDINE SYNTHASE-LIKE 1"/>
    <property type="match status" value="1"/>
</dbReference>
<evidence type="ECO:0000313" key="10">
    <source>
        <dbReference type="Proteomes" id="UP000250086"/>
    </source>
</evidence>
<name>A0A2X0VT90_9GAMM</name>
<comment type="catalytic activity">
    <reaction evidence="4 7">
        <text>uridine(38/39/40) in tRNA = pseudouridine(38/39/40) in tRNA</text>
        <dbReference type="Rhea" id="RHEA:22376"/>
        <dbReference type="Rhea" id="RHEA-COMP:10085"/>
        <dbReference type="Rhea" id="RHEA-COMP:10087"/>
        <dbReference type="ChEBI" id="CHEBI:65314"/>
        <dbReference type="ChEBI" id="CHEBI:65315"/>
        <dbReference type="EC" id="5.4.99.12"/>
    </reaction>
</comment>
<sequence>MRIALGVEYQGTNYAGFQRQNHADTIQGQLEKALSFVADEPITLNCAGRTDTGVNATGQVVSFDVTKERSDRAWVLGTNTKLPDDIAITWARHVDESFHARFSAKARRYRYIMQSSLYRPAILNKGVSTYMGQYDVSVMHEAAQLLLGERDFSAFKASDDESRSFFRCVHFLNVSGIGPYIVFDIQANAFLHHMVRNIVGSLLEVGSGKRDKEWLSMVLESKDRNIAGPTAFANGLYLVDVTYPESFMLPKRDFLGPLWFN</sequence>
<dbReference type="HAMAP" id="MF_00171">
    <property type="entry name" value="TruA"/>
    <property type="match status" value="1"/>
</dbReference>
<gene>
    <name evidence="4 9" type="primary">truA</name>
    <name evidence="9" type="ORF">NCTC13093_02357</name>
</gene>
<comment type="function">
    <text evidence="4">Formation of pseudouridine at positions 38, 39 and 40 in the anticodon stem and loop of transfer RNAs.</text>
</comment>
<dbReference type="GO" id="GO:0160147">
    <property type="term" value="F:tRNA pseudouridine(38-40) synthase activity"/>
    <property type="evidence" value="ECO:0007669"/>
    <property type="project" value="UniProtKB-EC"/>
</dbReference>
<evidence type="ECO:0000256" key="1">
    <source>
        <dbReference type="ARBA" id="ARBA00009375"/>
    </source>
</evidence>
<evidence type="ECO:0000256" key="5">
    <source>
        <dbReference type="PIRSR" id="PIRSR001430-1"/>
    </source>
</evidence>
<keyword evidence="2 4" id="KW-0819">tRNA processing</keyword>
<dbReference type="CDD" id="cd02570">
    <property type="entry name" value="PseudoU_synth_EcTruA"/>
    <property type="match status" value="1"/>
</dbReference>
<evidence type="ECO:0000313" key="9">
    <source>
        <dbReference type="EMBL" id="SPT70930.1"/>
    </source>
</evidence>
<organism evidence="9 10">
    <name type="scientific">Anaerobiospirillum thomasii</name>
    <dbReference type="NCBI Taxonomy" id="179995"/>
    <lineage>
        <taxon>Bacteria</taxon>
        <taxon>Pseudomonadati</taxon>
        <taxon>Pseudomonadota</taxon>
        <taxon>Gammaproteobacteria</taxon>
        <taxon>Aeromonadales</taxon>
        <taxon>Succinivibrionaceae</taxon>
        <taxon>Anaerobiospirillum</taxon>
    </lineage>
</organism>
<dbReference type="OrthoDB" id="9811823at2"/>
<comment type="caution">
    <text evidence="4">Lacks conserved residue(s) required for the propagation of feature annotation.</text>
</comment>
<dbReference type="SUPFAM" id="SSF55120">
    <property type="entry name" value="Pseudouridine synthase"/>
    <property type="match status" value="1"/>
</dbReference>
<evidence type="ECO:0000259" key="8">
    <source>
        <dbReference type="Pfam" id="PF01416"/>
    </source>
</evidence>
<evidence type="ECO:0000256" key="7">
    <source>
        <dbReference type="RuleBase" id="RU003792"/>
    </source>
</evidence>
<dbReference type="Proteomes" id="UP000250086">
    <property type="component" value="Unassembled WGS sequence"/>
</dbReference>
<dbReference type="InterPro" id="IPR020095">
    <property type="entry name" value="PsdUridine_synth_TruA_C"/>
</dbReference>
<evidence type="ECO:0000256" key="4">
    <source>
        <dbReference type="HAMAP-Rule" id="MF_00171"/>
    </source>
</evidence>
<dbReference type="PIRSF" id="PIRSF001430">
    <property type="entry name" value="tRNA_psdUrid_synth"/>
    <property type="match status" value="1"/>
</dbReference>
<dbReference type="InterPro" id="IPR020094">
    <property type="entry name" value="TruA/RsuA/RluB/E/F_N"/>
</dbReference>
<keyword evidence="10" id="KW-1185">Reference proteome</keyword>